<proteinExistence type="predicted"/>
<dbReference type="Proteomes" id="UP000296201">
    <property type="component" value="Chromosome"/>
</dbReference>
<organism evidence="2 3">
    <name type="scientific">Hydrogenovibrio crunogenus</name>
    <dbReference type="NCBI Taxonomy" id="39765"/>
    <lineage>
        <taxon>Bacteria</taxon>
        <taxon>Pseudomonadati</taxon>
        <taxon>Pseudomonadota</taxon>
        <taxon>Gammaproteobacteria</taxon>
        <taxon>Thiotrichales</taxon>
        <taxon>Piscirickettsiaceae</taxon>
        <taxon>Hydrogenovibrio</taxon>
    </lineage>
</organism>
<dbReference type="OrthoDB" id="5615280at2"/>
<protein>
    <recommendedName>
        <fullName evidence="4">Lipoprotein</fullName>
    </recommendedName>
</protein>
<keyword evidence="3" id="KW-1185">Reference proteome</keyword>
<feature type="chain" id="PRO_5020727766" description="Lipoprotein" evidence="1">
    <location>
        <begin position="24"/>
        <end position="209"/>
    </location>
</feature>
<dbReference type="RefSeq" id="WP_135796771.1">
    <property type="nucleotide sequence ID" value="NZ_CP032096.1"/>
</dbReference>
<evidence type="ECO:0000313" key="3">
    <source>
        <dbReference type="Proteomes" id="UP000296201"/>
    </source>
</evidence>
<sequence length="209" mass="23224" precursor="true">MRKKFFMLTAMILSVTMISSCSSIPSGNRMDIKAGDTFTLHKPVTVAPDHARVFFQYGKPTRQSTYEKYDQHCRLEIKTLKSQSQTIQPDTFEITQVRIDVEEIASQAPAQNNPVYYALNDADYFPNTGSTLANSSWVRLSLGGDSEPPETMDVVHLYLSSKKQPDILRLTCAGALSTGDPLDAPRSYRPQKTQINTILGAYGHVSTSP</sequence>
<accession>A0A4P7P2A1</accession>
<reference evidence="2 3" key="1">
    <citation type="submission" date="2018-08" db="EMBL/GenBank/DDBJ databases">
        <title>Horizontal acquisition of hydrogen conversion ability and other habitat adaptations in Hydrogenovibrio crunogenus strains.</title>
        <authorList>
            <person name="Gonnella G."/>
            <person name="Adam N."/>
            <person name="Perner M."/>
        </authorList>
    </citation>
    <scope>NUCLEOTIDE SEQUENCE [LARGE SCALE GENOMIC DNA]</scope>
    <source>
        <strain evidence="2 3">SP-41</strain>
    </source>
</reference>
<dbReference type="EMBL" id="CP032096">
    <property type="protein sequence ID" value="QBZ84248.1"/>
    <property type="molecule type" value="Genomic_DNA"/>
</dbReference>
<evidence type="ECO:0000256" key="1">
    <source>
        <dbReference type="SAM" id="SignalP"/>
    </source>
</evidence>
<name>A0A4P7P2A1_9GAMM</name>
<dbReference type="PROSITE" id="PS51257">
    <property type="entry name" value="PROKAR_LIPOPROTEIN"/>
    <property type="match status" value="1"/>
</dbReference>
<gene>
    <name evidence="2" type="ORF">GHNINEIG_02325</name>
</gene>
<evidence type="ECO:0008006" key="4">
    <source>
        <dbReference type="Google" id="ProtNLM"/>
    </source>
</evidence>
<keyword evidence="1" id="KW-0732">Signal</keyword>
<evidence type="ECO:0000313" key="2">
    <source>
        <dbReference type="EMBL" id="QBZ84248.1"/>
    </source>
</evidence>
<feature type="signal peptide" evidence="1">
    <location>
        <begin position="1"/>
        <end position="23"/>
    </location>
</feature>
<dbReference type="AlphaFoldDB" id="A0A4P7P2A1"/>